<organism evidence="2 3">
    <name type="scientific">Pyrobaculum arsenaticum (strain DSM 13514 / JCM 11321 / PZ6)</name>
    <dbReference type="NCBI Taxonomy" id="340102"/>
    <lineage>
        <taxon>Archaea</taxon>
        <taxon>Thermoproteota</taxon>
        <taxon>Thermoprotei</taxon>
        <taxon>Thermoproteales</taxon>
        <taxon>Thermoproteaceae</taxon>
        <taxon>Pyrobaculum</taxon>
    </lineage>
</organism>
<reference evidence="2 3" key="1">
    <citation type="submission" date="2007-04" db="EMBL/GenBank/DDBJ databases">
        <title>Complete sequence of Pyrobaculum arsenaticum DSM 13514.</title>
        <authorList>
            <consortium name="US DOE Joint Genome Institute"/>
            <person name="Copeland A."/>
            <person name="Lucas S."/>
            <person name="Lapidus A."/>
            <person name="Barry K."/>
            <person name="Glavina del Rio T."/>
            <person name="Dalin E."/>
            <person name="Tice H."/>
            <person name="Pitluck S."/>
            <person name="Chain P."/>
            <person name="Malfatti S."/>
            <person name="Shin M."/>
            <person name="Vergez L."/>
            <person name="Schmutz J."/>
            <person name="Larimer F."/>
            <person name="Land M."/>
            <person name="Hauser L."/>
            <person name="Kyrpides N."/>
            <person name="Mikhailova N."/>
            <person name="Cozen A.E."/>
            <person name="Fitz-Gibbon S.T."/>
            <person name="House C.H."/>
            <person name="Saltikov C."/>
            <person name="Lowe T.M."/>
            <person name="Richardson P."/>
        </authorList>
    </citation>
    <scope>NUCLEOTIDE SEQUENCE [LARGE SCALE GENOMIC DNA]</scope>
    <source>
        <strain evidence="3">ATCC 700994 / DSM 13514 / JCM 11321 / PZ6</strain>
    </source>
</reference>
<accession>A4WIQ0</accession>
<proteinExistence type="predicted"/>
<evidence type="ECO:0000313" key="2">
    <source>
        <dbReference type="EMBL" id="ABP50267.1"/>
    </source>
</evidence>
<name>A4WIQ0_PYRAR</name>
<gene>
    <name evidence="2" type="ordered locus">Pars_0678</name>
</gene>
<dbReference type="HOGENOM" id="CLU_1912427_0_0_2"/>
<dbReference type="KEGG" id="pas:Pars_0678"/>
<evidence type="ECO:0008006" key="4">
    <source>
        <dbReference type="Google" id="ProtNLM"/>
    </source>
</evidence>
<feature type="transmembrane region" description="Helical" evidence="1">
    <location>
        <begin position="81"/>
        <end position="102"/>
    </location>
</feature>
<evidence type="ECO:0000313" key="3">
    <source>
        <dbReference type="Proteomes" id="UP000001567"/>
    </source>
</evidence>
<protein>
    <recommendedName>
        <fullName evidence="4">DUF2269 family protein</fullName>
    </recommendedName>
</protein>
<keyword evidence="1" id="KW-1133">Transmembrane helix</keyword>
<keyword evidence="1" id="KW-0812">Transmembrane</keyword>
<sequence length="138" mass="15596">MELETGRMLYELLLVVHLLSFVGWAGLTTGAYMVVREVARGDLPHSYRRLAHVQAGFAGLLFLSGLSMAVVVYGFPKSPLWIHYALGVALIAGIIEAIHVRAARRYDADRYHKFLRALIPMWVAIVAVMLWLMVWKPF</sequence>
<dbReference type="AlphaFoldDB" id="A4WIQ0"/>
<dbReference type="EMBL" id="CP000660">
    <property type="protein sequence ID" value="ABP50267.1"/>
    <property type="molecule type" value="Genomic_DNA"/>
</dbReference>
<keyword evidence="1" id="KW-0472">Membrane</keyword>
<feature type="transmembrane region" description="Helical" evidence="1">
    <location>
        <begin position="12"/>
        <end position="35"/>
    </location>
</feature>
<dbReference type="Proteomes" id="UP000001567">
    <property type="component" value="Chromosome"/>
</dbReference>
<evidence type="ECO:0000256" key="1">
    <source>
        <dbReference type="SAM" id="Phobius"/>
    </source>
</evidence>
<feature type="transmembrane region" description="Helical" evidence="1">
    <location>
        <begin position="114"/>
        <end position="134"/>
    </location>
</feature>
<dbReference type="STRING" id="340102.Pars_0678"/>
<feature type="transmembrane region" description="Helical" evidence="1">
    <location>
        <begin position="55"/>
        <end position="75"/>
    </location>
</feature>